<dbReference type="PANTHER" id="PTHR23070">
    <property type="entry name" value="BCS1 AAA-TYPE ATPASE"/>
    <property type="match status" value="1"/>
</dbReference>
<gene>
    <name evidence="5" type="ORF">Fadolivirus_1_1368</name>
</gene>
<dbReference type="Pfam" id="PF00004">
    <property type="entry name" value="AAA"/>
    <property type="match status" value="1"/>
</dbReference>
<keyword evidence="6" id="KW-1185">Reference proteome</keyword>
<dbReference type="GO" id="GO:0016887">
    <property type="term" value="F:ATP hydrolysis activity"/>
    <property type="evidence" value="ECO:0007669"/>
    <property type="project" value="InterPro"/>
</dbReference>
<dbReference type="GO" id="GO:0005524">
    <property type="term" value="F:ATP binding"/>
    <property type="evidence" value="ECO:0007669"/>
    <property type="project" value="InterPro"/>
</dbReference>
<proteinExistence type="inferred from homology"/>
<dbReference type="InterPro" id="IPR027417">
    <property type="entry name" value="P-loop_NTPase"/>
</dbReference>
<evidence type="ECO:0000313" key="6">
    <source>
        <dbReference type="Proteomes" id="UP001162001"/>
    </source>
</evidence>
<dbReference type="Proteomes" id="UP001162001">
    <property type="component" value="Segment"/>
</dbReference>
<dbReference type="InterPro" id="IPR003593">
    <property type="entry name" value="AAA+_ATPase"/>
</dbReference>
<evidence type="ECO:0000259" key="4">
    <source>
        <dbReference type="SMART" id="SM00382"/>
    </source>
</evidence>
<evidence type="ECO:0000256" key="2">
    <source>
        <dbReference type="SAM" id="Coils"/>
    </source>
</evidence>
<feature type="coiled-coil region" evidence="2">
    <location>
        <begin position="531"/>
        <end position="599"/>
    </location>
</feature>
<evidence type="ECO:0000256" key="1">
    <source>
        <dbReference type="ARBA" id="ARBA00007448"/>
    </source>
</evidence>
<dbReference type="SUPFAM" id="SSF52540">
    <property type="entry name" value="P-loop containing nucleoside triphosphate hydrolases"/>
    <property type="match status" value="1"/>
</dbReference>
<evidence type="ECO:0000313" key="5">
    <source>
        <dbReference type="EMBL" id="QKF94826.1"/>
    </source>
</evidence>
<dbReference type="Gene3D" id="3.40.50.300">
    <property type="entry name" value="P-loop containing nucleotide triphosphate hydrolases"/>
    <property type="match status" value="1"/>
</dbReference>
<dbReference type="SMART" id="SM00382">
    <property type="entry name" value="AAA"/>
    <property type="match status" value="1"/>
</dbReference>
<accession>A0A7D3QWT9</accession>
<sequence length="627" mass="73137">MLLDQISTLITQLIAYYIPIDDLSVKVTCSLAITTIVYTVLKFIYDKSEKFFKKKINYNENYVIVERNSKLYIDFIKYMYDKYITETKGCKINDYDGMFKMLIEELNNGELFDDFKGDKVTISFEVDNENSDKTDEKKKNLSGKNIVIKSKTNMKVLDEYIKSIIRTINTSKNQDINMYKLKVSGSKKEKRTIEWIKNKFVTNKTMQNTIVTDDVQRLYYDDITKFINSKEYYFKKGIPYKRGYLLHGEPGCGKTSLIKAVAHDLNLPIFMVDLSVLSDNTELMTAMNELNYHINDNEPYLLIFEDFDRTSLFGKTNRYGEYEEVPKSKITQDCILNILDGIDESHGRIVIITTNDLDKIRKFKSLIRPGRIDVLIGVTYCKVNQLKKIIQFYFDIEDIEKYKLNNNIVITPAQLLQIMYLVNDIDKTVLLLNKIIDFVNIDIEKEIFNIKFVEQIPTEDKPDNFEIVMDNIKIKVPRGTKSRPSRSRGNTRQKRQELRKKRALDKIDITINKSKASISQIEASFDKINDIKKLDLEAKKIKLKMAELRKEKMIAMSESLKKPVKNPSKKKAEIVAEFHENLNNIIEEQVVENNDLNIQESDLNHIINNEDNSETQIETEIKTEIVV</sequence>
<dbReference type="EMBL" id="MT418680">
    <property type="protein sequence ID" value="QKF94826.1"/>
    <property type="molecule type" value="Genomic_DNA"/>
</dbReference>
<evidence type="ECO:0000256" key="3">
    <source>
        <dbReference type="SAM" id="MobiDB-lite"/>
    </source>
</evidence>
<protein>
    <submittedName>
        <fullName evidence="5">AAA ATPase protein</fullName>
    </submittedName>
</protein>
<keyword evidence="2" id="KW-0175">Coiled coil</keyword>
<feature type="domain" description="AAA+ ATPase" evidence="4">
    <location>
        <begin position="240"/>
        <end position="382"/>
    </location>
</feature>
<name>A0A7D3QWT9_9VIRU</name>
<comment type="similarity">
    <text evidence="1">Belongs to the AAA ATPase family. BCS1 subfamily.</text>
</comment>
<dbReference type="InterPro" id="IPR050747">
    <property type="entry name" value="Mitochondrial_chaperone_BCS1"/>
</dbReference>
<dbReference type="InterPro" id="IPR003959">
    <property type="entry name" value="ATPase_AAA_core"/>
</dbReference>
<feature type="region of interest" description="Disordered" evidence="3">
    <location>
        <begin position="477"/>
        <end position="497"/>
    </location>
</feature>
<organism evidence="5 6">
    <name type="scientific">Fadolivirus FV1/VV64</name>
    <dbReference type="NCBI Taxonomy" id="3070911"/>
    <lineage>
        <taxon>Viruses</taxon>
        <taxon>Varidnaviria</taxon>
        <taxon>Bamfordvirae</taxon>
        <taxon>Nucleocytoviricota</taxon>
        <taxon>Megaviricetes</taxon>
        <taxon>Imitervirales</taxon>
        <taxon>Mimiviridae</taxon>
        <taxon>Klosneuvirinae</taxon>
        <taxon>Fadolivirus</taxon>
        <taxon>Fadolivirus algeromassiliense</taxon>
    </lineage>
</organism>
<reference evidence="5 6" key="1">
    <citation type="submission" date="2020-04" db="EMBL/GenBank/DDBJ databases">
        <title>Advantages and limits of metagenomic assembly and binning of a giant virus.</title>
        <authorList>
            <person name="Schulz F."/>
            <person name="Andreani J."/>
            <person name="Francis R."/>
            <person name="Boudjemaa H."/>
            <person name="Bou Khalil J.Y."/>
            <person name="Lee J."/>
            <person name="La Scola B."/>
            <person name="Woyke T."/>
        </authorList>
    </citation>
    <scope>NUCLEOTIDE SEQUENCE [LARGE SCALE GENOMIC DNA]</scope>
    <source>
        <strain evidence="5 6">FV1/VV64</strain>
    </source>
</reference>